<dbReference type="GO" id="GO:0016616">
    <property type="term" value="F:oxidoreductase activity, acting on the CH-OH group of donors, NAD or NADP as acceptor"/>
    <property type="evidence" value="ECO:0007669"/>
    <property type="project" value="TreeGrafter"/>
</dbReference>
<dbReference type="CDD" id="cd08860">
    <property type="entry name" value="TcmN_ARO-CYC_like"/>
    <property type="match status" value="1"/>
</dbReference>
<dbReference type="RefSeq" id="WP_338061069.1">
    <property type="nucleotide sequence ID" value="NZ_FNET01000012.1"/>
</dbReference>
<dbReference type="InterPro" id="IPR020904">
    <property type="entry name" value="Sc_DH/Rdtase_CS"/>
</dbReference>
<sequence length="402" mass="43492">MTPGRTENEILIKAPMDLVWSITNDVASWPDLFSEYASAEILETSGNTVRFRLELHPDSEGRVWSWVSERTADVESRTVEAHRVETGVFEFMNIRWTYTESADGVTMRWTQDFRMKPDAPLGDAAMTERINGNSRTQLALIKNKIEAAARRRGPQMDLTGKKLLVTGGSRGIGRGIVLAAARAGADVLTCHRQESEAVQSLTRELKEIGGDHHVVRADLGDVAEADRLLAVAGERFGRLDGVVNNAGVISHIPFEKLPAEEWARIMDTNVTAAYRVIQQALPLLGEGSSVVNIGSRGAAAGIPLRAHYTAAKSALIGLTRSLAKELGGRGIRVNVVAPGIIETEAFADMPPERAAGLRATYAEKTALGRLGTTEELAGPVLFLLSDLSRYVTGETINVDGGI</sequence>
<dbReference type="InterPro" id="IPR036291">
    <property type="entry name" value="NAD(P)-bd_dom_sf"/>
</dbReference>
<evidence type="ECO:0000259" key="3">
    <source>
        <dbReference type="SMART" id="SM00822"/>
    </source>
</evidence>
<dbReference type="EMBL" id="FNET01000012">
    <property type="protein sequence ID" value="SDL64962.1"/>
    <property type="molecule type" value="Genomic_DNA"/>
</dbReference>
<dbReference type="SMART" id="SM00822">
    <property type="entry name" value="PKS_KR"/>
    <property type="match status" value="1"/>
</dbReference>
<comment type="similarity">
    <text evidence="1">Belongs to the short-chain dehydrogenases/reductases (SDR) family.</text>
</comment>
<dbReference type="InterPro" id="IPR057326">
    <property type="entry name" value="KR_dom"/>
</dbReference>
<reference evidence="5" key="1">
    <citation type="submission" date="2016-10" db="EMBL/GenBank/DDBJ databases">
        <authorList>
            <person name="Varghese N."/>
            <person name="Submissions S."/>
        </authorList>
    </citation>
    <scope>NUCLEOTIDE SEQUENCE [LARGE SCALE GENOMIC DNA]</scope>
    <source>
        <strain evidence="5">DSM 44796</strain>
    </source>
</reference>
<evidence type="ECO:0000256" key="2">
    <source>
        <dbReference type="ARBA" id="ARBA00023002"/>
    </source>
</evidence>
<accession>A0A1G9LSC2</accession>
<evidence type="ECO:0000256" key="1">
    <source>
        <dbReference type="ARBA" id="ARBA00006484"/>
    </source>
</evidence>
<dbReference type="InterPro" id="IPR023393">
    <property type="entry name" value="START-like_dom_sf"/>
</dbReference>
<dbReference type="Gene3D" id="3.40.50.720">
    <property type="entry name" value="NAD(P)-binding Rossmann-like Domain"/>
    <property type="match status" value="1"/>
</dbReference>
<dbReference type="SUPFAM" id="SSF51735">
    <property type="entry name" value="NAD(P)-binding Rossmann-fold domains"/>
    <property type="match status" value="1"/>
</dbReference>
<evidence type="ECO:0000313" key="4">
    <source>
        <dbReference type="EMBL" id="SDL64962.1"/>
    </source>
</evidence>
<gene>
    <name evidence="4" type="ORF">SAMN04488074_112170</name>
</gene>
<dbReference type="PRINTS" id="PR00080">
    <property type="entry name" value="SDRFAMILY"/>
</dbReference>
<dbReference type="CDD" id="cd05233">
    <property type="entry name" value="SDR_c"/>
    <property type="match status" value="1"/>
</dbReference>
<organism evidence="4 5">
    <name type="scientific">Lentzea albidocapillata subsp. violacea</name>
    <dbReference type="NCBI Taxonomy" id="128104"/>
    <lineage>
        <taxon>Bacteria</taxon>
        <taxon>Bacillati</taxon>
        <taxon>Actinomycetota</taxon>
        <taxon>Actinomycetes</taxon>
        <taxon>Pseudonocardiales</taxon>
        <taxon>Pseudonocardiaceae</taxon>
        <taxon>Lentzea</taxon>
    </lineage>
</organism>
<dbReference type="PRINTS" id="PR00081">
    <property type="entry name" value="GDHRDH"/>
</dbReference>
<dbReference type="InterPro" id="IPR005031">
    <property type="entry name" value="COQ10_START"/>
</dbReference>
<evidence type="ECO:0000313" key="5">
    <source>
        <dbReference type="Proteomes" id="UP000199682"/>
    </source>
</evidence>
<protein>
    <submittedName>
        <fullName evidence="4">NAD(P)-dependent dehydrogenase, short-chain alcohol dehydrogenase family</fullName>
    </submittedName>
</protein>
<dbReference type="SUPFAM" id="SSF55961">
    <property type="entry name" value="Bet v1-like"/>
    <property type="match status" value="1"/>
</dbReference>
<dbReference type="InterPro" id="IPR002347">
    <property type="entry name" value="SDR_fam"/>
</dbReference>
<name>A0A1G9LSC2_9PSEU</name>
<dbReference type="Gene3D" id="3.30.530.20">
    <property type="match status" value="1"/>
</dbReference>
<dbReference type="AlphaFoldDB" id="A0A1G9LSC2"/>
<proteinExistence type="inferred from homology"/>
<dbReference type="PROSITE" id="PS00061">
    <property type="entry name" value="ADH_SHORT"/>
    <property type="match status" value="1"/>
</dbReference>
<dbReference type="Proteomes" id="UP000199682">
    <property type="component" value="Unassembled WGS sequence"/>
</dbReference>
<dbReference type="PANTHER" id="PTHR42760">
    <property type="entry name" value="SHORT-CHAIN DEHYDROGENASES/REDUCTASES FAMILY MEMBER"/>
    <property type="match status" value="1"/>
</dbReference>
<keyword evidence="2" id="KW-0560">Oxidoreductase</keyword>
<dbReference type="FunFam" id="3.40.50.720:FF:000084">
    <property type="entry name" value="Short-chain dehydrogenase reductase"/>
    <property type="match status" value="1"/>
</dbReference>
<dbReference type="Pfam" id="PF03364">
    <property type="entry name" value="Polyketide_cyc"/>
    <property type="match status" value="1"/>
</dbReference>
<dbReference type="Pfam" id="PF13561">
    <property type="entry name" value="adh_short_C2"/>
    <property type="match status" value="1"/>
</dbReference>
<feature type="domain" description="Ketoreductase" evidence="3">
    <location>
        <begin position="161"/>
        <end position="343"/>
    </location>
</feature>